<dbReference type="RefSeq" id="WP_013558952.1">
    <property type="nucleotide sequence ID" value="NC_014960.1"/>
</dbReference>
<reference evidence="1 2" key="1">
    <citation type="submission" date="2010-12" db="EMBL/GenBank/DDBJ databases">
        <title>Whole genome sequence of Anaerolinea thermophila UNI-1.</title>
        <authorList>
            <person name="Narita-Yamada S."/>
            <person name="Kishi E."/>
            <person name="Watanabe Y."/>
            <person name="Takasaki K."/>
            <person name="Ankai A."/>
            <person name="Oguchi A."/>
            <person name="Fukui S."/>
            <person name="Takahashi M."/>
            <person name="Yashiro I."/>
            <person name="Hosoyama A."/>
            <person name="Sekiguchi Y."/>
            <person name="Hanada S."/>
            <person name="Fujita N."/>
        </authorList>
    </citation>
    <scope>NUCLEOTIDE SEQUENCE [LARGE SCALE GENOMIC DNA]</scope>
    <source>
        <strain evidence="2">DSM 14523 / JCM 11388 / NBRC 100420 / UNI-1</strain>
    </source>
</reference>
<dbReference type="Proteomes" id="UP000008922">
    <property type="component" value="Chromosome"/>
</dbReference>
<dbReference type="Pfam" id="PF01019">
    <property type="entry name" value="G_glu_transpept"/>
    <property type="match status" value="1"/>
</dbReference>
<dbReference type="KEGG" id="atm:ANT_05220"/>
<dbReference type="HOGENOM" id="CLU_014813_3_1_0"/>
<dbReference type="eggNOG" id="COG0405">
    <property type="taxonomic scope" value="Bacteria"/>
</dbReference>
<proteinExistence type="predicted"/>
<protein>
    <submittedName>
        <fullName evidence="1">Gamma-glutamyltranspeptidase</fullName>
        <ecNumber evidence="1">2.3.2.2</ecNumber>
    </submittedName>
</protein>
<dbReference type="STRING" id="926569.ANT_05220"/>
<dbReference type="SUPFAM" id="SSF56235">
    <property type="entry name" value="N-terminal nucleophile aminohydrolases (Ntn hydrolases)"/>
    <property type="match status" value="1"/>
</dbReference>
<dbReference type="Gene3D" id="1.10.246.130">
    <property type="match status" value="1"/>
</dbReference>
<dbReference type="EMBL" id="AP012029">
    <property type="protein sequence ID" value="BAJ62556.1"/>
    <property type="molecule type" value="Genomic_DNA"/>
</dbReference>
<dbReference type="InterPro" id="IPR052896">
    <property type="entry name" value="GGT-like_enzyme"/>
</dbReference>
<dbReference type="PANTHER" id="PTHR43881">
    <property type="entry name" value="GAMMA-GLUTAMYLTRANSPEPTIDASE (AFU_ORTHOLOGUE AFUA_4G13580)"/>
    <property type="match status" value="1"/>
</dbReference>
<organism evidence="1 2">
    <name type="scientific">Anaerolinea thermophila (strain DSM 14523 / JCM 11388 / NBRC 100420 / UNI-1)</name>
    <dbReference type="NCBI Taxonomy" id="926569"/>
    <lineage>
        <taxon>Bacteria</taxon>
        <taxon>Bacillati</taxon>
        <taxon>Chloroflexota</taxon>
        <taxon>Anaerolineae</taxon>
        <taxon>Anaerolineales</taxon>
        <taxon>Anaerolineaceae</taxon>
        <taxon>Anaerolinea</taxon>
    </lineage>
</organism>
<dbReference type="GO" id="GO:0103068">
    <property type="term" value="F:leukotriene C4 gamma-glutamyl transferase activity"/>
    <property type="evidence" value="ECO:0007669"/>
    <property type="project" value="UniProtKB-EC"/>
</dbReference>
<keyword evidence="1" id="KW-0808">Transferase</keyword>
<gene>
    <name evidence="1" type="ordered locus">ANT_05220</name>
</gene>
<evidence type="ECO:0000313" key="2">
    <source>
        <dbReference type="Proteomes" id="UP000008922"/>
    </source>
</evidence>
<dbReference type="AlphaFoldDB" id="E8N111"/>
<dbReference type="Gene3D" id="3.60.20.40">
    <property type="match status" value="1"/>
</dbReference>
<dbReference type="InterPro" id="IPR043138">
    <property type="entry name" value="GGT_lsub"/>
</dbReference>
<sequence>MESNLFEFTSRRSPVISRYGIVAASQPLAVAAGLKVLSMGGNAADAAVATAAALAVTEPGSTGLGGDAFCLYYEASTRKVYALNGSGRAPAALTLERLEAEGFGQTLPRFHPYTITVPGACAAWCDTVERFGRLPLLKVLGPAVELAHEGFPVAPQTAYLWQRAATSQLASAVNGLELTLNGRGPRAGEIFRNPGLAQALTMIAIEGKDAFYRGAIAHAIVEVVREAGGCLTLEDLAAHESTWEEPISVTYHGVHFWECPPNGQGIAALLALNLLETYDLHRLDALSPERLHLLIEAMRLAFADARHYVADPVFARIPLEELLSKEYAGERRKLIDPARANPAVRHGVPFASSDTVYLAVVDAQGNACSFINSNYMGFGTGIVPRGWGFSLQNRGHNFSLIPGHPNQVAPFKRPYHTIIPAMATREEDNSLFACYGVMGGFMQPQGHLQVAVALVDDQLDPQAALDRPRFCIEPDESGSVVALEEGIPVKTMAALADRGHHVRPVSGVGRTLFGRGQVIYRDPEQGVLWAGSDPRADGCAMTLGSS</sequence>
<dbReference type="InParanoid" id="E8N111"/>
<keyword evidence="2" id="KW-1185">Reference proteome</keyword>
<dbReference type="InterPro" id="IPR043137">
    <property type="entry name" value="GGT_ssub_C"/>
</dbReference>
<dbReference type="EC" id="2.3.2.2" evidence="1"/>
<dbReference type="MEROPS" id="T03.025"/>
<dbReference type="FunCoup" id="E8N111">
    <property type="interactions" value="235"/>
</dbReference>
<dbReference type="OrthoDB" id="9781342at2"/>
<accession>E8N111</accession>
<dbReference type="PANTHER" id="PTHR43881:SF1">
    <property type="entry name" value="GAMMA-GLUTAMYLTRANSPEPTIDASE (AFU_ORTHOLOGUE AFUA_4G13580)"/>
    <property type="match status" value="1"/>
</dbReference>
<dbReference type="InterPro" id="IPR029055">
    <property type="entry name" value="Ntn_hydrolases_N"/>
</dbReference>
<evidence type="ECO:0000313" key="1">
    <source>
        <dbReference type="EMBL" id="BAJ62556.1"/>
    </source>
</evidence>
<name>E8N111_ANATU</name>
<dbReference type="PRINTS" id="PR01210">
    <property type="entry name" value="GGTRANSPTASE"/>
</dbReference>
<keyword evidence="1" id="KW-0012">Acyltransferase</keyword>